<reference evidence="1 2" key="2">
    <citation type="submission" date="2008-08" db="EMBL/GenBank/DDBJ databases">
        <authorList>
            <person name="Fulton L."/>
            <person name="Clifton S."/>
            <person name="Fulton B."/>
            <person name="Xu J."/>
            <person name="Minx P."/>
            <person name="Pepin K.H."/>
            <person name="Johnson M."/>
            <person name="Bhonagiri V."/>
            <person name="Nash W.E."/>
            <person name="Mardis E.R."/>
            <person name="Wilson R.K."/>
        </authorList>
    </citation>
    <scope>NUCLEOTIDE SEQUENCE [LARGE SCALE GENOMIC DNA]</scope>
    <source>
        <strain evidence="1 2">ATCC 29176</strain>
    </source>
</reference>
<dbReference type="Proteomes" id="UP000003254">
    <property type="component" value="Unassembled WGS sequence"/>
</dbReference>
<keyword evidence="2" id="KW-1185">Reference proteome</keyword>
<gene>
    <name evidence="1" type="ORF">RUMLAC_02600</name>
</gene>
<comment type="caution">
    <text evidence="1">The sequence shown here is derived from an EMBL/GenBank/DDBJ whole genome shotgun (WGS) entry which is preliminary data.</text>
</comment>
<organism evidence="1 2">
    <name type="scientific">[Ruminococcus] lactaris ATCC 29176</name>
    <dbReference type="NCBI Taxonomy" id="471875"/>
    <lineage>
        <taxon>Bacteria</taxon>
        <taxon>Bacillati</taxon>
        <taxon>Bacillota</taxon>
        <taxon>Clostridia</taxon>
        <taxon>Lachnospirales</taxon>
        <taxon>Lachnospiraceae</taxon>
        <taxon>Mediterraneibacter</taxon>
    </lineage>
</organism>
<reference evidence="1 2" key="1">
    <citation type="submission" date="2008-08" db="EMBL/GenBank/DDBJ databases">
        <title>Draft genome sequence of Ruminococcus lactaris ATCC 29176.</title>
        <authorList>
            <person name="Sudarsanam P."/>
            <person name="Ley R."/>
            <person name="Guruge J."/>
            <person name="Turnbaugh P.J."/>
            <person name="Mahowald M."/>
            <person name="Liep D."/>
            <person name="Gordon J."/>
        </authorList>
    </citation>
    <scope>NUCLEOTIDE SEQUENCE [LARGE SCALE GENOMIC DNA]</scope>
    <source>
        <strain evidence="1 2">ATCC 29176</strain>
    </source>
</reference>
<name>B5CSX8_9FIRM</name>
<accession>B5CSX8</accession>
<dbReference type="AlphaFoldDB" id="B5CSX8"/>
<evidence type="ECO:0000313" key="1">
    <source>
        <dbReference type="EMBL" id="EDY31610.1"/>
    </source>
</evidence>
<proteinExistence type="predicted"/>
<protein>
    <submittedName>
        <fullName evidence="1">Uncharacterized protein</fullName>
    </submittedName>
</protein>
<dbReference type="HOGENOM" id="CLU_3204894_0_0_9"/>
<dbReference type="EMBL" id="ABOU02000052">
    <property type="protein sequence ID" value="EDY31610.1"/>
    <property type="molecule type" value="Genomic_DNA"/>
</dbReference>
<sequence>MGVRSTEQSVGIKVGGFCPRHHIMIKCAEIVKKTVSAFFIYMNSI</sequence>
<evidence type="ECO:0000313" key="2">
    <source>
        <dbReference type="Proteomes" id="UP000003254"/>
    </source>
</evidence>